<dbReference type="Gene3D" id="1.10.1220.10">
    <property type="entry name" value="Met repressor-like"/>
    <property type="match status" value="1"/>
</dbReference>
<dbReference type="InterPro" id="IPR013321">
    <property type="entry name" value="Arc_rbn_hlx_hlx"/>
</dbReference>
<protein>
    <recommendedName>
        <fullName evidence="3">CopG family transcriptional regulator</fullName>
    </recommendedName>
</protein>
<sequence>MDDMDFANPRSQRDEWGFVRNITDDTWQGRGFNSRSEFVRDTLRDAVELPTVDRDELAAVAPDSGSLFLPPDVFSTAPLRIAALVIRFDIR</sequence>
<name>A0A7J9SI48_9EURY</name>
<comment type="caution">
    <text evidence="1">The sequence shown here is derived from an EMBL/GenBank/DDBJ whole genome shotgun (WGS) entry which is preliminary data.</text>
</comment>
<accession>A0A7J9SI48</accession>
<evidence type="ECO:0000313" key="2">
    <source>
        <dbReference type="Proteomes" id="UP000546257"/>
    </source>
</evidence>
<dbReference type="AlphaFoldDB" id="A0A7J9SI48"/>
<reference evidence="1 2" key="1">
    <citation type="submission" date="2020-08" db="EMBL/GenBank/DDBJ databases">
        <authorList>
            <person name="Seo M.-J."/>
        </authorList>
    </citation>
    <scope>NUCLEOTIDE SEQUENCE [LARGE SCALE GENOMIC DNA]</scope>
    <source>
        <strain evidence="1 2">MBLA0160</strain>
    </source>
</reference>
<dbReference type="EMBL" id="JACKXD010000003">
    <property type="protein sequence ID" value="MBB6646645.1"/>
    <property type="molecule type" value="Genomic_DNA"/>
</dbReference>
<evidence type="ECO:0000313" key="1">
    <source>
        <dbReference type="EMBL" id="MBB6646645.1"/>
    </source>
</evidence>
<evidence type="ECO:0008006" key="3">
    <source>
        <dbReference type="Google" id="ProtNLM"/>
    </source>
</evidence>
<proteinExistence type="predicted"/>
<organism evidence="1 2">
    <name type="scientific">Halobellus ruber</name>
    <dbReference type="NCBI Taxonomy" id="2761102"/>
    <lineage>
        <taxon>Archaea</taxon>
        <taxon>Methanobacteriati</taxon>
        <taxon>Methanobacteriota</taxon>
        <taxon>Stenosarchaea group</taxon>
        <taxon>Halobacteria</taxon>
        <taxon>Halobacteriales</taxon>
        <taxon>Haloferacaceae</taxon>
        <taxon>Halobellus</taxon>
    </lineage>
</organism>
<keyword evidence="2" id="KW-1185">Reference proteome</keyword>
<dbReference type="Proteomes" id="UP000546257">
    <property type="component" value="Unassembled WGS sequence"/>
</dbReference>
<gene>
    <name evidence="1" type="ORF">H5V44_10165</name>
</gene>
<dbReference type="GO" id="GO:0006355">
    <property type="term" value="P:regulation of DNA-templated transcription"/>
    <property type="evidence" value="ECO:0007669"/>
    <property type="project" value="InterPro"/>
</dbReference>